<dbReference type="PROSITE" id="PS50966">
    <property type="entry name" value="ZF_SWIM"/>
    <property type="match status" value="1"/>
</dbReference>
<reference evidence="3 4" key="1">
    <citation type="submission" date="2019-04" db="EMBL/GenBank/DDBJ databases">
        <authorList>
            <person name="Van Vliet M D."/>
        </authorList>
    </citation>
    <scope>NUCLEOTIDE SEQUENCE [LARGE SCALE GENOMIC DNA]</scope>
    <source>
        <strain evidence="3 4">F21</strain>
    </source>
</reference>
<evidence type="ECO:0000313" key="4">
    <source>
        <dbReference type="Proteomes" id="UP000346198"/>
    </source>
</evidence>
<keyword evidence="1" id="KW-0863">Zinc-finger</keyword>
<evidence type="ECO:0000313" key="3">
    <source>
        <dbReference type="EMBL" id="VGO22058.1"/>
    </source>
</evidence>
<dbReference type="RefSeq" id="WP_136063472.1">
    <property type="nucleotide sequence ID" value="NZ_CAAHFH010000002.1"/>
</dbReference>
<feature type="domain" description="SWIM-type" evidence="2">
    <location>
        <begin position="143"/>
        <end position="184"/>
    </location>
</feature>
<dbReference type="Proteomes" id="UP000346198">
    <property type="component" value="Unassembled WGS sequence"/>
</dbReference>
<keyword evidence="1" id="KW-0862">Zinc</keyword>
<gene>
    <name evidence="3" type="ORF">SCARR_04139</name>
</gene>
<accession>A0A6C2UPD1</accession>
<name>A0A6C2UPD1_9BACT</name>
<dbReference type="EMBL" id="CAAHFH010000002">
    <property type="protein sequence ID" value="VGO22058.1"/>
    <property type="molecule type" value="Genomic_DNA"/>
</dbReference>
<dbReference type="PANTHER" id="PTHR38133">
    <property type="entry name" value="SLR1429 PROTEIN"/>
    <property type="match status" value="1"/>
</dbReference>
<dbReference type="InterPro" id="IPR007527">
    <property type="entry name" value="Znf_SWIM"/>
</dbReference>
<dbReference type="AlphaFoldDB" id="A0A6C2UPD1"/>
<proteinExistence type="predicted"/>
<protein>
    <recommendedName>
        <fullName evidence="2">SWIM-type domain-containing protein</fullName>
    </recommendedName>
</protein>
<dbReference type="PANTHER" id="PTHR38133:SF1">
    <property type="entry name" value="SLR1429 PROTEIN"/>
    <property type="match status" value="1"/>
</dbReference>
<evidence type="ECO:0000256" key="1">
    <source>
        <dbReference type="PROSITE-ProRule" id="PRU00325"/>
    </source>
</evidence>
<keyword evidence="4" id="KW-1185">Reference proteome</keyword>
<sequence>MSRWHDEDEFEYVPVAKRRERALKKIQKLQKSGEDIQPIEPFKTRGIAKSFWGKAWCRHLESFSDYENRLPRGRTYVRNGSVCHLAIEPETAKAMVCGSEMYELSIHIEPLCPEKWSNIKNNCKGKISSLIELLQGKISDEIMTVVTDRDSGLFPHPDEIRFNCNCPDWAEMCKHVAASMYGIGVRLDTEPELLFKLRGVNHEELIAVDAAIDDLTAGKRSRRRRTLKPDAIENVFGIDLNEE</sequence>
<evidence type="ECO:0000259" key="2">
    <source>
        <dbReference type="PROSITE" id="PS50966"/>
    </source>
</evidence>
<keyword evidence="1" id="KW-0479">Metal-binding</keyword>
<organism evidence="3 4">
    <name type="scientific">Pontiella sulfatireligans</name>
    <dbReference type="NCBI Taxonomy" id="2750658"/>
    <lineage>
        <taxon>Bacteria</taxon>
        <taxon>Pseudomonadati</taxon>
        <taxon>Kiritimatiellota</taxon>
        <taxon>Kiritimatiellia</taxon>
        <taxon>Kiritimatiellales</taxon>
        <taxon>Pontiellaceae</taxon>
        <taxon>Pontiella</taxon>
    </lineage>
</organism>
<dbReference type="GO" id="GO:0008270">
    <property type="term" value="F:zinc ion binding"/>
    <property type="evidence" value="ECO:0007669"/>
    <property type="project" value="UniProtKB-KW"/>
</dbReference>